<evidence type="ECO:0000256" key="1">
    <source>
        <dbReference type="SAM" id="MobiDB-lite"/>
    </source>
</evidence>
<sequence length="275" mass="30935">MRIYANECNTNIYQYLFVNKTYTEAQHRGTSKLSYSYKNSSKLNDLCDIVSSGISESLVSAKQIPSSSMKNATAEEEPNMRSKPSLESNIRKTLLPVQGSVLNECSTNFNHHFFFNKTNSEAQLRSTYKSSFSNCNSAKTDVRCDVDFSINSDSIVSDLDIIYSSKQRTTAKEKPTLKRSSTEKSTVEIEQNMRSKTSLEYKIRKDSEPVQGHAVNQSLLSVKPIEHSSTKRSTAGEEPKQRSKPSLESNIRKTSLPLSEPDVNQSSRNAIHNYC</sequence>
<evidence type="ECO:0000313" key="2">
    <source>
        <dbReference type="EMBL" id="CAG2225639.1"/>
    </source>
</evidence>
<feature type="region of interest" description="Disordered" evidence="1">
    <location>
        <begin position="65"/>
        <end position="85"/>
    </location>
</feature>
<comment type="caution">
    <text evidence="2">The sequence shown here is derived from an EMBL/GenBank/DDBJ whole genome shotgun (WGS) entry which is preliminary data.</text>
</comment>
<dbReference type="EMBL" id="CAJPWZ010001855">
    <property type="protein sequence ID" value="CAG2225639.1"/>
    <property type="molecule type" value="Genomic_DNA"/>
</dbReference>
<keyword evidence="3" id="KW-1185">Reference proteome</keyword>
<accession>A0A8S3T2S1</accession>
<feature type="compositionally biased region" description="Basic and acidic residues" evidence="1">
    <location>
        <begin position="170"/>
        <end position="208"/>
    </location>
</feature>
<feature type="compositionally biased region" description="Polar residues" evidence="1">
    <location>
        <begin position="244"/>
        <end position="275"/>
    </location>
</feature>
<reference evidence="2" key="1">
    <citation type="submission" date="2021-03" db="EMBL/GenBank/DDBJ databases">
        <authorList>
            <person name="Bekaert M."/>
        </authorList>
    </citation>
    <scope>NUCLEOTIDE SEQUENCE</scope>
</reference>
<organism evidence="2 3">
    <name type="scientific">Mytilus edulis</name>
    <name type="common">Blue mussel</name>
    <dbReference type="NCBI Taxonomy" id="6550"/>
    <lineage>
        <taxon>Eukaryota</taxon>
        <taxon>Metazoa</taxon>
        <taxon>Spiralia</taxon>
        <taxon>Lophotrochozoa</taxon>
        <taxon>Mollusca</taxon>
        <taxon>Bivalvia</taxon>
        <taxon>Autobranchia</taxon>
        <taxon>Pteriomorphia</taxon>
        <taxon>Mytilida</taxon>
        <taxon>Mytiloidea</taxon>
        <taxon>Mytilidae</taxon>
        <taxon>Mytilinae</taxon>
        <taxon>Mytilus</taxon>
    </lineage>
</organism>
<feature type="region of interest" description="Disordered" evidence="1">
    <location>
        <begin position="168"/>
        <end position="275"/>
    </location>
</feature>
<dbReference type="AlphaFoldDB" id="A0A8S3T2S1"/>
<evidence type="ECO:0000313" key="3">
    <source>
        <dbReference type="Proteomes" id="UP000683360"/>
    </source>
</evidence>
<protein>
    <submittedName>
        <fullName evidence="2">Uncharacterized protein</fullName>
    </submittedName>
</protein>
<gene>
    <name evidence="2" type="ORF">MEDL_38748</name>
</gene>
<feature type="compositionally biased region" description="Basic and acidic residues" evidence="1">
    <location>
        <begin position="224"/>
        <end position="241"/>
    </location>
</feature>
<dbReference type="Proteomes" id="UP000683360">
    <property type="component" value="Unassembled WGS sequence"/>
</dbReference>
<proteinExistence type="predicted"/>
<name>A0A8S3T2S1_MYTED</name>